<dbReference type="InterPro" id="IPR036429">
    <property type="entry name" value="SpoA-like_sf"/>
</dbReference>
<dbReference type="GeneID" id="29557148"/>
<dbReference type="PANTHER" id="PTHR43484">
    <property type="match status" value="1"/>
</dbReference>
<protein>
    <recommendedName>
        <fullName evidence="3">Flagellar motor switch protein FliN</fullName>
    </recommendedName>
</protein>
<evidence type="ECO:0000259" key="9">
    <source>
        <dbReference type="Pfam" id="PF01052"/>
    </source>
</evidence>
<dbReference type="Gene3D" id="2.30.330.10">
    <property type="entry name" value="SpoA-like"/>
    <property type="match status" value="1"/>
</dbReference>
<dbReference type="KEGG" id="aper:A0U91_15080"/>
<dbReference type="GO" id="GO:0003774">
    <property type="term" value="F:cytoskeletal motor activity"/>
    <property type="evidence" value="ECO:0007669"/>
    <property type="project" value="InterPro"/>
</dbReference>
<dbReference type="AlphaFoldDB" id="A0A1U9LJ66"/>
<dbReference type="Proteomes" id="UP000189055">
    <property type="component" value="Plasmid pAC1084_1"/>
</dbReference>
<keyword evidence="4" id="KW-1003">Cell membrane</keyword>
<dbReference type="RefSeq" id="WP_061505737.1">
    <property type="nucleotide sequence ID" value="NZ_CP014688.1"/>
</dbReference>
<evidence type="ECO:0000256" key="4">
    <source>
        <dbReference type="ARBA" id="ARBA00022475"/>
    </source>
</evidence>
<dbReference type="Pfam" id="PF01052">
    <property type="entry name" value="FliMN_C"/>
    <property type="match status" value="1"/>
</dbReference>
<keyword evidence="7" id="KW-0472">Membrane</keyword>
<evidence type="ECO:0000256" key="2">
    <source>
        <dbReference type="ARBA" id="ARBA00009226"/>
    </source>
</evidence>
<dbReference type="GO" id="GO:0071973">
    <property type="term" value="P:bacterial-type flagellum-dependent cell motility"/>
    <property type="evidence" value="ECO:0007669"/>
    <property type="project" value="InterPro"/>
</dbReference>
<evidence type="ECO:0000256" key="6">
    <source>
        <dbReference type="ARBA" id="ARBA00022779"/>
    </source>
</evidence>
<geneLocation type="plasmid" evidence="11">
    <name>pac1084_1</name>
</geneLocation>
<keyword evidence="6" id="KW-0283">Flagellar rotation</keyword>
<keyword evidence="10" id="KW-0614">Plasmid</keyword>
<keyword evidence="10" id="KW-0969">Cilium</keyword>
<dbReference type="GO" id="GO:0009425">
    <property type="term" value="C:bacterial-type flagellum basal body"/>
    <property type="evidence" value="ECO:0007669"/>
    <property type="project" value="InterPro"/>
</dbReference>
<comment type="subcellular location">
    <subcellularLocation>
        <location evidence="1">Cell membrane</location>
        <topology evidence="1">Peripheral membrane protein</topology>
        <orientation evidence="1">Cytoplasmic side</orientation>
    </subcellularLocation>
</comment>
<keyword evidence="10" id="KW-0282">Flagellum</keyword>
<evidence type="ECO:0000256" key="3">
    <source>
        <dbReference type="ARBA" id="ARBA00021897"/>
    </source>
</evidence>
<name>A0A1U9LJ66_9PROT</name>
<dbReference type="PRINTS" id="PR00956">
    <property type="entry name" value="FLGMOTORFLIN"/>
</dbReference>
<dbReference type="PANTHER" id="PTHR43484:SF1">
    <property type="entry name" value="FLAGELLAR MOTOR SWITCH PROTEIN FLIN"/>
    <property type="match status" value="1"/>
</dbReference>
<evidence type="ECO:0000256" key="5">
    <source>
        <dbReference type="ARBA" id="ARBA00022500"/>
    </source>
</evidence>
<dbReference type="InterPro" id="IPR051469">
    <property type="entry name" value="FliN/MopA/SpaO"/>
</dbReference>
<evidence type="ECO:0000256" key="8">
    <source>
        <dbReference type="SAM" id="MobiDB-lite"/>
    </source>
</evidence>
<gene>
    <name evidence="10" type="ORF">A0U91_15080</name>
</gene>
<dbReference type="SUPFAM" id="SSF101801">
    <property type="entry name" value="Surface presentation of antigens (SPOA)"/>
    <property type="match status" value="1"/>
</dbReference>
<proteinExistence type="inferred from homology"/>
<evidence type="ECO:0000256" key="1">
    <source>
        <dbReference type="ARBA" id="ARBA00004413"/>
    </source>
</evidence>
<keyword evidence="5" id="KW-0145">Chemotaxis</keyword>
<evidence type="ECO:0000313" key="11">
    <source>
        <dbReference type="Proteomes" id="UP000189055"/>
    </source>
</evidence>
<evidence type="ECO:0000313" key="10">
    <source>
        <dbReference type="EMBL" id="AQT06340.1"/>
    </source>
</evidence>
<sequence length="119" mass="12580">MAEENKPVDLQDFGSSSLDDDIAKGARPYPPGMSQEEVENKAILDVPVAIMAVVGKVKMPVRELLGLGRGAVIKLDKKIGESVDVYANGVVIARGEIVILDGESIAVTMTEVMSKSIPG</sequence>
<feature type="region of interest" description="Disordered" evidence="8">
    <location>
        <begin position="1"/>
        <end position="34"/>
    </location>
</feature>
<feature type="domain" description="Flagellar motor switch protein FliN-like C-terminal" evidence="9">
    <location>
        <begin position="42"/>
        <end position="113"/>
    </location>
</feature>
<dbReference type="InterPro" id="IPR001543">
    <property type="entry name" value="FliN-like_C"/>
</dbReference>
<dbReference type="GO" id="GO:0006935">
    <property type="term" value="P:chemotaxis"/>
    <property type="evidence" value="ECO:0007669"/>
    <property type="project" value="UniProtKB-KW"/>
</dbReference>
<dbReference type="GO" id="GO:0005886">
    <property type="term" value="C:plasma membrane"/>
    <property type="evidence" value="ECO:0007669"/>
    <property type="project" value="UniProtKB-SubCell"/>
</dbReference>
<dbReference type="InterPro" id="IPR001172">
    <property type="entry name" value="FliN_T3SS_HrcQb"/>
</dbReference>
<keyword evidence="10" id="KW-0966">Cell projection</keyword>
<evidence type="ECO:0000256" key="7">
    <source>
        <dbReference type="ARBA" id="ARBA00023136"/>
    </source>
</evidence>
<comment type="similarity">
    <text evidence="2">Belongs to the FliN/MopA/SpaO family.</text>
</comment>
<accession>A0A1U9LJ66</accession>
<organism evidence="10 11">
    <name type="scientific">Acetobacter persici</name>
    <dbReference type="NCBI Taxonomy" id="1076596"/>
    <lineage>
        <taxon>Bacteria</taxon>
        <taxon>Pseudomonadati</taxon>
        <taxon>Pseudomonadota</taxon>
        <taxon>Alphaproteobacteria</taxon>
        <taxon>Acetobacterales</taxon>
        <taxon>Acetobacteraceae</taxon>
        <taxon>Acetobacter</taxon>
    </lineage>
</organism>
<dbReference type="EMBL" id="CP014688">
    <property type="protein sequence ID" value="AQT06340.1"/>
    <property type="molecule type" value="Genomic_DNA"/>
</dbReference>
<reference evidence="10 11" key="1">
    <citation type="submission" date="2016-03" db="EMBL/GenBank/DDBJ databases">
        <title>Acetic acid bacteria sequencing.</title>
        <authorList>
            <person name="Brandt J."/>
            <person name="Jakob F."/>
            <person name="Vogel R.F."/>
        </authorList>
    </citation>
    <scope>NUCLEOTIDE SEQUENCE [LARGE SCALE GENOMIC DNA]</scope>
    <source>
        <strain evidence="10 11">TMW2.1084</strain>
        <plasmid evidence="11">pac1084_1</plasmid>
    </source>
</reference>